<evidence type="ECO:0000313" key="3">
    <source>
        <dbReference type="EMBL" id="UZW76296.1"/>
    </source>
</evidence>
<dbReference type="Gene3D" id="3.10.450.40">
    <property type="match status" value="1"/>
</dbReference>
<feature type="signal peptide" evidence="1">
    <location>
        <begin position="1"/>
        <end position="30"/>
    </location>
</feature>
<feature type="chain" id="PRO_5039053248" evidence="1">
    <location>
        <begin position="31"/>
        <end position="107"/>
    </location>
</feature>
<gene>
    <name evidence="3" type="ORF">NNL22_06850</name>
</gene>
<evidence type="ECO:0000313" key="4">
    <source>
        <dbReference type="Proteomes" id="UP001164472"/>
    </source>
</evidence>
<reference evidence="3" key="1">
    <citation type="submission" date="2022-07" db="EMBL/GenBank/DDBJ databases">
        <title>Alkalimarinus sp. nov., isolated from gut of a Alitta virens.</title>
        <authorList>
            <person name="Yang A.I."/>
            <person name="Shin N.-R."/>
        </authorList>
    </citation>
    <scope>NUCLEOTIDE SEQUENCE</scope>
    <source>
        <strain evidence="3">FA028</strain>
    </source>
</reference>
<feature type="domain" description="PepSY" evidence="2">
    <location>
        <begin position="46"/>
        <end position="103"/>
    </location>
</feature>
<dbReference type="RefSeq" id="WP_251812068.1">
    <property type="nucleotide sequence ID" value="NZ_CP101527.1"/>
</dbReference>
<keyword evidence="1" id="KW-0732">Signal</keyword>
<accession>A0A9E8KKL7</accession>
<name>A0A9E8KKL7_9ALTE</name>
<organism evidence="3 4">
    <name type="scientific">Alkalimarinus sediminis</name>
    <dbReference type="NCBI Taxonomy" id="1632866"/>
    <lineage>
        <taxon>Bacteria</taxon>
        <taxon>Pseudomonadati</taxon>
        <taxon>Pseudomonadota</taxon>
        <taxon>Gammaproteobacteria</taxon>
        <taxon>Alteromonadales</taxon>
        <taxon>Alteromonadaceae</taxon>
        <taxon>Alkalimarinus</taxon>
    </lineage>
</organism>
<protein>
    <submittedName>
        <fullName evidence="3">PepSY domain-containing protein</fullName>
    </submittedName>
</protein>
<dbReference type="AlphaFoldDB" id="A0A9E8KKL7"/>
<evidence type="ECO:0000259" key="2">
    <source>
        <dbReference type="Pfam" id="PF03413"/>
    </source>
</evidence>
<evidence type="ECO:0000256" key="1">
    <source>
        <dbReference type="SAM" id="SignalP"/>
    </source>
</evidence>
<keyword evidence="4" id="KW-1185">Reference proteome</keyword>
<dbReference type="InterPro" id="IPR025711">
    <property type="entry name" value="PepSY"/>
</dbReference>
<sequence>MIKKLKCMWKKTLVVIVAALTVSFSITLLADDHENAKKLMESGDIVPLETILNQLQKRATGRVIEVELERKNGRLVYEIEQVDEHGVVREFIFDAADGHVLKEKVED</sequence>
<dbReference type="EMBL" id="CP101527">
    <property type="protein sequence ID" value="UZW76296.1"/>
    <property type="molecule type" value="Genomic_DNA"/>
</dbReference>
<dbReference type="Proteomes" id="UP001164472">
    <property type="component" value="Chromosome"/>
</dbReference>
<dbReference type="Pfam" id="PF03413">
    <property type="entry name" value="PepSY"/>
    <property type="match status" value="1"/>
</dbReference>
<dbReference type="KEGG" id="asem:NNL22_06850"/>
<proteinExistence type="predicted"/>